<sequence length="238" mass="27135">MSWLPRPPLTARSLQLSSSLHSYLTNHICPQMRNNNHILQFHYYQVSSIHTHTETEFPMDAEKSSEHVQKELDDPKAHGGITQTIIPHLLNIYGSCATAKDFEIYAPHATFEDPLMRAHGVKQIKSAFYSLTKVFSESKIVEYSIQENAISPEKAQVLIDSKQHYKIFGKDLDIISLIKLNIEDGKIVRHEDLWNKKPLKNRETVKVPLVGRMAEMTRRGAMLATHAMMGFGKDPRSS</sequence>
<dbReference type="Gene3D" id="3.10.450.50">
    <property type="match status" value="1"/>
</dbReference>
<organism evidence="1 2">
    <name type="scientific">Iris pallida</name>
    <name type="common">Sweet iris</name>
    <dbReference type="NCBI Taxonomy" id="29817"/>
    <lineage>
        <taxon>Eukaryota</taxon>
        <taxon>Viridiplantae</taxon>
        <taxon>Streptophyta</taxon>
        <taxon>Embryophyta</taxon>
        <taxon>Tracheophyta</taxon>
        <taxon>Spermatophyta</taxon>
        <taxon>Magnoliopsida</taxon>
        <taxon>Liliopsida</taxon>
        <taxon>Asparagales</taxon>
        <taxon>Iridaceae</taxon>
        <taxon>Iridoideae</taxon>
        <taxon>Irideae</taxon>
        <taxon>Iris</taxon>
    </lineage>
</organism>
<accession>A0AAX6EK29</accession>
<evidence type="ECO:0000313" key="1">
    <source>
        <dbReference type="EMBL" id="KAJ6804195.1"/>
    </source>
</evidence>
<proteinExistence type="predicted"/>
<gene>
    <name evidence="1" type="ORF">M6B38_186885</name>
</gene>
<dbReference type="InterPro" id="IPR032710">
    <property type="entry name" value="NTF2-like_dom_sf"/>
</dbReference>
<protein>
    <recommendedName>
        <fullName evidence="3">SnoaL-like domain-containing protein</fullName>
    </recommendedName>
</protein>
<dbReference type="Proteomes" id="UP001140949">
    <property type="component" value="Unassembled WGS sequence"/>
</dbReference>
<dbReference type="EMBL" id="JANAVB010036018">
    <property type="protein sequence ID" value="KAJ6804195.1"/>
    <property type="molecule type" value="Genomic_DNA"/>
</dbReference>
<name>A0AAX6EK29_IRIPA</name>
<reference evidence="1" key="1">
    <citation type="journal article" date="2023" name="GigaByte">
        <title>Genome assembly of the bearded iris, Iris pallida Lam.</title>
        <authorList>
            <person name="Bruccoleri R.E."/>
            <person name="Oakeley E.J."/>
            <person name="Faust A.M.E."/>
            <person name="Altorfer M."/>
            <person name="Dessus-Babus S."/>
            <person name="Burckhardt D."/>
            <person name="Oertli M."/>
            <person name="Naumann U."/>
            <person name="Petersen F."/>
            <person name="Wong J."/>
        </authorList>
    </citation>
    <scope>NUCLEOTIDE SEQUENCE</scope>
    <source>
        <strain evidence="1">GSM-AAB239-AS_SAM_17_03QT</strain>
    </source>
</reference>
<dbReference type="PANTHER" id="PTHR34213:SF2">
    <property type="entry name" value="NUCLEAR TRANSPORT FACTOR 2 (NTF2) FAMILY PROTEIN"/>
    <property type="match status" value="1"/>
</dbReference>
<comment type="caution">
    <text evidence="1">The sequence shown here is derived from an EMBL/GenBank/DDBJ whole genome shotgun (WGS) entry which is preliminary data.</text>
</comment>
<keyword evidence="2" id="KW-1185">Reference proteome</keyword>
<evidence type="ECO:0000313" key="2">
    <source>
        <dbReference type="Proteomes" id="UP001140949"/>
    </source>
</evidence>
<evidence type="ECO:0008006" key="3">
    <source>
        <dbReference type="Google" id="ProtNLM"/>
    </source>
</evidence>
<dbReference type="AlphaFoldDB" id="A0AAX6EK29"/>
<dbReference type="SUPFAM" id="SSF54427">
    <property type="entry name" value="NTF2-like"/>
    <property type="match status" value="1"/>
</dbReference>
<reference evidence="1" key="2">
    <citation type="submission" date="2023-04" db="EMBL/GenBank/DDBJ databases">
        <authorList>
            <person name="Bruccoleri R.E."/>
            <person name="Oakeley E.J."/>
            <person name="Faust A.-M."/>
            <person name="Dessus-Babus S."/>
            <person name="Altorfer M."/>
            <person name="Burckhardt D."/>
            <person name="Oertli M."/>
            <person name="Naumann U."/>
            <person name="Petersen F."/>
            <person name="Wong J."/>
        </authorList>
    </citation>
    <scope>NUCLEOTIDE SEQUENCE</scope>
    <source>
        <strain evidence="1">GSM-AAB239-AS_SAM_17_03QT</strain>
        <tissue evidence="1">Leaf</tissue>
    </source>
</reference>
<dbReference type="PANTHER" id="PTHR34213">
    <property type="entry name" value="NUCLEAR TRANSPORT FACTOR 2 (NTF2) FAMILY PROTEIN"/>
    <property type="match status" value="1"/>
</dbReference>